<evidence type="ECO:0000256" key="9">
    <source>
        <dbReference type="ARBA" id="ARBA00023033"/>
    </source>
</evidence>
<dbReference type="KEGG" id="scia:HUG15_18290"/>
<keyword evidence="6" id="KW-0274">FAD</keyword>
<dbReference type="GO" id="GO:0050660">
    <property type="term" value="F:flavin adenine dinucleotide binding"/>
    <property type="evidence" value="ECO:0007669"/>
    <property type="project" value="InterPro"/>
</dbReference>
<dbReference type="InterPro" id="IPR020946">
    <property type="entry name" value="Flavin_mOase-like"/>
</dbReference>
<evidence type="ECO:0000256" key="3">
    <source>
        <dbReference type="ARBA" id="ARBA00010515"/>
    </source>
</evidence>
<dbReference type="Gene3D" id="3.40.50.1820">
    <property type="entry name" value="alpha/beta hydrolase"/>
    <property type="match status" value="1"/>
</dbReference>
<comment type="similarity">
    <text evidence="3">Belongs to the 'GDXG' lipolytic enzyme family.</text>
</comment>
<dbReference type="GO" id="GO:0016787">
    <property type="term" value="F:hydrolase activity"/>
    <property type="evidence" value="ECO:0007669"/>
    <property type="project" value="UniProtKB-KW"/>
</dbReference>
<evidence type="ECO:0000256" key="8">
    <source>
        <dbReference type="ARBA" id="ARBA00023002"/>
    </source>
</evidence>
<dbReference type="GO" id="GO:0004499">
    <property type="term" value="F:N,N-dimethylaniline monooxygenase activity"/>
    <property type="evidence" value="ECO:0007669"/>
    <property type="project" value="InterPro"/>
</dbReference>
<dbReference type="InterPro" id="IPR050775">
    <property type="entry name" value="FAD-binding_Monooxygenases"/>
</dbReference>
<sequence>MLQLLKSLTLFAIGLQLALYDLLQVYESSIYRKVITFSYITRGQSTMPFAEQHSKKYDAIVIGAGFSGLYMLYRLREAGFSVQVYEAAPDIGGTWYFNRYPGARCDIESIYYNYTFSEELLNEWEWSSKYAEQHEILNYINFVADKLDLRKDIQLQTRVTSAEYNEENQKWEIELENGSIVIATYFIPAVGVLSASNIPNIKGIDQFKGALYHTGEWPHEKVDFKGKRVGVIGTGSSGIQAIPVIAQEAGHLTVFQRTPQYSSPAHNHPLDSETIHKTKENFNEIRETMYTSMHGVPSSASTRAAVQDTPEERERIYEKAWQEGGLFSLLYTYSDIAFSPEANETVAQFIRSKINKTVHDPETAKKLMPNFYYGTKRPILNTDYFETYNRENVSLIDLRTAPIEEITPSGLRTSDLAYDLDILVFATGFDALTGPLLKLNIQGKNGVTLNEKWADGTQTYLGIATSGFPNMFMITGPQSPSVLSNMIVSIEQHVDWIIDCLAYLKEHEVEAIEANAEAEQMWAKQCKAIADMTLLSKTDSWYMGANIEGKPREFLAFAGGVGPYRQICDQVASKGYEGFTLLSASQQTEDRKGDKTMSRNANLDPQARFVLEQLEALGGPPMETLPPEEARAGANFSPLAGPPEKVGHVTNKTITGPGGEIPVRIYSPEGEGPFPALVYYHGGGWVIGDLETVDVPCRRIANQTNCIVVSVDYRLAPEHKFPAAIEDAYAAAKWVANDADSIQVDPNRIAVGGDSAGGNLATVVAMMARDKSGPAIVRQILLYPVTNHTFDTNSYEENDDGYFLTTAMMKWFWNHYLRDEKDGENPYASPLLADDLSGLPPAFVITAGFDPLRDEGEAYAERLKAAGVPVEKTRYDSMIHGFCWMPGAIEQGKNALDHVASTLKRTFDFVETT</sequence>
<keyword evidence="4" id="KW-0285">Flavoprotein</keyword>
<evidence type="ECO:0000256" key="1">
    <source>
        <dbReference type="ARBA" id="ARBA00001974"/>
    </source>
</evidence>
<accession>A0A7T6Z5M2</accession>
<dbReference type="SUPFAM" id="SSF53474">
    <property type="entry name" value="alpha/beta-Hydrolases"/>
    <property type="match status" value="1"/>
</dbReference>
<dbReference type="Proteomes" id="UP000595823">
    <property type="component" value="Chromosome"/>
</dbReference>
<dbReference type="Gene3D" id="3.50.50.60">
    <property type="entry name" value="FAD/NAD(P)-binding domain"/>
    <property type="match status" value="3"/>
</dbReference>
<dbReference type="InterPro" id="IPR036188">
    <property type="entry name" value="FAD/NAD-bd_sf"/>
</dbReference>
<evidence type="ECO:0000313" key="11">
    <source>
        <dbReference type="EMBL" id="QQK77334.1"/>
    </source>
</evidence>
<comment type="similarity">
    <text evidence="2">Belongs to the FAD-binding monooxygenase family.</text>
</comment>
<gene>
    <name evidence="11" type="ORF">HUG15_18290</name>
</gene>
<keyword evidence="5 11" id="KW-0378">Hydrolase</keyword>
<evidence type="ECO:0000259" key="10">
    <source>
        <dbReference type="Pfam" id="PF07859"/>
    </source>
</evidence>
<dbReference type="InterPro" id="IPR013094">
    <property type="entry name" value="AB_hydrolase_3"/>
</dbReference>
<evidence type="ECO:0000256" key="6">
    <source>
        <dbReference type="ARBA" id="ARBA00022827"/>
    </source>
</evidence>
<dbReference type="EMBL" id="CP054705">
    <property type="protein sequence ID" value="QQK77334.1"/>
    <property type="molecule type" value="Genomic_DNA"/>
</dbReference>
<dbReference type="AlphaFoldDB" id="A0A7T6Z5M2"/>
<name>A0A7T6Z5M2_9BACI</name>
<feature type="domain" description="Alpha/beta hydrolase fold-3" evidence="10">
    <location>
        <begin position="677"/>
        <end position="883"/>
    </location>
</feature>
<dbReference type="InterPro" id="IPR029058">
    <property type="entry name" value="AB_hydrolase_fold"/>
</dbReference>
<proteinExistence type="inferred from homology"/>
<comment type="cofactor">
    <cofactor evidence="1">
        <name>FAD</name>
        <dbReference type="ChEBI" id="CHEBI:57692"/>
    </cofactor>
</comment>
<evidence type="ECO:0000256" key="5">
    <source>
        <dbReference type="ARBA" id="ARBA00022801"/>
    </source>
</evidence>
<evidence type="ECO:0000256" key="2">
    <source>
        <dbReference type="ARBA" id="ARBA00010139"/>
    </source>
</evidence>
<protein>
    <submittedName>
        <fullName evidence="11">Alpha/beta hydrolase fold domain-containing protein</fullName>
    </submittedName>
</protein>
<dbReference type="Pfam" id="PF07859">
    <property type="entry name" value="Abhydrolase_3"/>
    <property type="match status" value="1"/>
</dbReference>
<dbReference type="GO" id="GO:0050661">
    <property type="term" value="F:NADP binding"/>
    <property type="evidence" value="ECO:0007669"/>
    <property type="project" value="InterPro"/>
</dbReference>
<evidence type="ECO:0000313" key="12">
    <source>
        <dbReference type="Proteomes" id="UP000595823"/>
    </source>
</evidence>
<evidence type="ECO:0000256" key="7">
    <source>
        <dbReference type="ARBA" id="ARBA00022857"/>
    </source>
</evidence>
<dbReference type="PANTHER" id="PTHR43098:SF3">
    <property type="entry name" value="L-ORNITHINE N(5)-MONOOXYGENASE-RELATED"/>
    <property type="match status" value="1"/>
</dbReference>
<dbReference type="Pfam" id="PF00743">
    <property type="entry name" value="FMO-like"/>
    <property type="match status" value="1"/>
</dbReference>
<dbReference type="SUPFAM" id="SSF51905">
    <property type="entry name" value="FAD/NAD(P)-binding domain"/>
    <property type="match status" value="3"/>
</dbReference>
<keyword evidence="8" id="KW-0560">Oxidoreductase</keyword>
<organism evidence="11 12">
    <name type="scientific">Salicibibacter cibarius</name>
    <dbReference type="NCBI Taxonomy" id="2743000"/>
    <lineage>
        <taxon>Bacteria</taxon>
        <taxon>Bacillati</taxon>
        <taxon>Bacillota</taxon>
        <taxon>Bacilli</taxon>
        <taxon>Bacillales</taxon>
        <taxon>Bacillaceae</taxon>
        <taxon>Salicibibacter</taxon>
    </lineage>
</organism>
<dbReference type="PANTHER" id="PTHR43098">
    <property type="entry name" value="L-ORNITHINE N(5)-MONOOXYGENASE-RELATED"/>
    <property type="match status" value="1"/>
</dbReference>
<keyword evidence="7" id="KW-0521">NADP</keyword>
<keyword evidence="12" id="KW-1185">Reference proteome</keyword>
<keyword evidence="9" id="KW-0503">Monooxygenase</keyword>
<evidence type="ECO:0000256" key="4">
    <source>
        <dbReference type="ARBA" id="ARBA00022630"/>
    </source>
</evidence>
<dbReference type="FunFam" id="3.40.50.1820:FF:000089">
    <property type="entry name" value="Alpha/beta hydrolase"/>
    <property type="match status" value="1"/>
</dbReference>
<reference evidence="11 12" key="1">
    <citation type="submission" date="2020-06" db="EMBL/GenBank/DDBJ databases">
        <title>Genomic analysis of Salicibibacter sp. NKC5-3.</title>
        <authorList>
            <person name="Oh Y.J."/>
        </authorList>
    </citation>
    <scope>NUCLEOTIDE SEQUENCE [LARGE SCALE GENOMIC DNA]</scope>
    <source>
        <strain evidence="11 12">NKC5-3</strain>
    </source>
</reference>